<dbReference type="AlphaFoldDB" id="A0A143HCW9"/>
<keyword evidence="2" id="KW-1185">Reference proteome</keyword>
<reference evidence="2" key="2">
    <citation type="submission" date="2016-03" db="EMBL/GenBank/DDBJ databases">
        <authorList>
            <person name="Ploux O."/>
        </authorList>
    </citation>
    <scope>NUCLEOTIDE SEQUENCE [LARGE SCALE GENOMIC DNA]</scope>
    <source>
        <strain evidence="2">PP9</strain>
    </source>
</reference>
<dbReference type="CDD" id="cd00586">
    <property type="entry name" value="4HBT"/>
    <property type="match status" value="1"/>
</dbReference>
<gene>
    <name evidence="1" type="ORF">ATY39_08770</name>
</gene>
<dbReference type="PANTHER" id="PTHR31793:SF24">
    <property type="entry name" value="LONG-CHAIN ACYL-COA THIOESTERASE FADM"/>
    <property type="match status" value="1"/>
</dbReference>
<accession>A0A143HCW9</accession>
<dbReference type="GO" id="GO:0047617">
    <property type="term" value="F:fatty acyl-CoA hydrolase activity"/>
    <property type="evidence" value="ECO:0007669"/>
    <property type="project" value="TreeGrafter"/>
</dbReference>
<evidence type="ECO:0000313" key="2">
    <source>
        <dbReference type="Proteomes" id="UP000076021"/>
    </source>
</evidence>
<dbReference type="STRING" id="241244.ATY39_08770"/>
<dbReference type="KEGG" id="rst:ATY39_08770"/>
<evidence type="ECO:0000313" key="1">
    <source>
        <dbReference type="EMBL" id="AMW99542.1"/>
    </source>
</evidence>
<sequence>MLKSYINNIENWKEDFTFYVPIEVRFSETDLYGHMNNTVPFVYFEQARIDYLKSLGLMQEWLNNGETIPVVADLQCDFVKQVYFGDQLKVYAKIADMGASSMDIHYLAVNEKDEVCFGGRGAMVQISAKTGKSVRWQEEQLTKLTR</sequence>
<reference evidence="1 2" key="1">
    <citation type="journal article" date="2016" name="Genome Announc.">
        <title>Whole-Genome Sequence of Rummeliibacillus stabekisii Strain PP9 Isolated from Antarctic Soil.</title>
        <authorList>
            <person name="da Mota F.F."/>
            <person name="Vollu R.E."/>
            <person name="Jurelevicius D."/>
            <person name="Seldin L."/>
        </authorList>
    </citation>
    <scope>NUCLEOTIDE SEQUENCE [LARGE SCALE GENOMIC DNA]</scope>
    <source>
        <strain evidence="1 2">PP9</strain>
    </source>
</reference>
<protein>
    <submittedName>
        <fullName evidence="1">Uncharacterized protein</fullName>
    </submittedName>
</protein>
<dbReference type="Gene3D" id="3.10.129.10">
    <property type="entry name" value="Hotdog Thioesterase"/>
    <property type="match status" value="1"/>
</dbReference>
<name>A0A143HCW9_9BACL</name>
<dbReference type="EMBL" id="CP014806">
    <property type="protein sequence ID" value="AMW99542.1"/>
    <property type="molecule type" value="Genomic_DNA"/>
</dbReference>
<dbReference type="Proteomes" id="UP000076021">
    <property type="component" value="Chromosome"/>
</dbReference>
<dbReference type="InterPro" id="IPR029069">
    <property type="entry name" value="HotDog_dom_sf"/>
</dbReference>
<dbReference type="InterPro" id="IPR050563">
    <property type="entry name" value="4-hydroxybenzoyl-CoA_TE"/>
</dbReference>
<dbReference type="SUPFAM" id="SSF54637">
    <property type="entry name" value="Thioesterase/thiol ester dehydrase-isomerase"/>
    <property type="match status" value="1"/>
</dbReference>
<organism evidence="1 2">
    <name type="scientific">Rummeliibacillus stabekisii</name>
    <dbReference type="NCBI Taxonomy" id="241244"/>
    <lineage>
        <taxon>Bacteria</taxon>
        <taxon>Bacillati</taxon>
        <taxon>Bacillota</taxon>
        <taxon>Bacilli</taxon>
        <taxon>Bacillales</taxon>
        <taxon>Caryophanaceae</taxon>
        <taxon>Rummeliibacillus</taxon>
    </lineage>
</organism>
<proteinExistence type="predicted"/>
<dbReference type="Pfam" id="PF13279">
    <property type="entry name" value="4HBT_2"/>
    <property type="match status" value="1"/>
</dbReference>
<dbReference type="OrthoDB" id="9799036at2"/>
<dbReference type="RefSeq" id="WP_066788671.1">
    <property type="nucleotide sequence ID" value="NZ_CP014806.1"/>
</dbReference>
<dbReference type="PANTHER" id="PTHR31793">
    <property type="entry name" value="4-HYDROXYBENZOYL-COA THIOESTERASE FAMILY MEMBER"/>
    <property type="match status" value="1"/>
</dbReference>